<comment type="function">
    <text evidence="4">Subunit of malonate decarboxylase, it is an acyl carrier protein to which acetyl and malonyl thioester residues are bound via a 2'-(5''-phosphoribosyl)-3'-dephospho-CoA prosthetic group and turn over during the catalytic mechanism.</text>
</comment>
<dbReference type="Pfam" id="PF06857">
    <property type="entry name" value="ACP"/>
    <property type="match status" value="1"/>
</dbReference>
<keyword evidence="2 4" id="KW-0963">Cytoplasm</keyword>
<evidence type="ECO:0000256" key="3">
    <source>
        <dbReference type="ARBA" id="ARBA00022553"/>
    </source>
</evidence>
<evidence type="ECO:0000313" key="7">
    <source>
        <dbReference type="EMBL" id="MDO6452432.1"/>
    </source>
</evidence>
<evidence type="ECO:0000313" key="8">
    <source>
        <dbReference type="Proteomes" id="UP001169862"/>
    </source>
</evidence>
<accession>A0AAW7XE35</accession>
<dbReference type="GO" id="GO:0000036">
    <property type="term" value="F:acyl carrier activity"/>
    <property type="evidence" value="ECO:0007669"/>
    <property type="project" value="UniProtKB-UniRule"/>
</dbReference>
<dbReference type="EMBL" id="JAUOPG010000001">
    <property type="protein sequence ID" value="MDO6452432.1"/>
    <property type="molecule type" value="Genomic_DNA"/>
</dbReference>
<evidence type="ECO:0000256" key="6">
    <source>
        <dbReference type="PIRSR" id="PIRSR609662-50"/>
    </source>
</evidence>
<name>A0AAW7XE35_9GAMM</name>
<reference evidence="7" key="1">
    <citation type="submission" date="2023-07" db="EMBL/GenBank/DDBJ databases">
        <title>Genome content predicts the carbon catabolic preferences of heterotrophic bacteria.</title>
        <authorList>
            <person name="Gralka M."/>
        </authorList>
    </citation>
    <scope>NUCLEOTIDE SEQUENCE</scope>
    <source>
        <strain evidence="7">I2M16</strain>
    </source>
</reference>
<feature type="modified residue" description="O-(phosphoribosyl dephospho-coenzyme A)serine" evidence="4 6">
    <location>
        <position position="25"/>
    </location>
</feature>
<protein>
    <recommendedName>
        <fullName evidence="4 5">Malonate decarboxylase acyl carrier protein</fullName>
    </recommendedName>
    <alternativeName>
        <fullName evidence="4">Malonate decarboxylase subunit delta</fullName>
    </alternativeName>
</protein>
<dbReference type="GO" id="GO:0005737">
    <property type="term" value="C:cytoplasm"/>
    <property type="evidence" value="ECO:0007669"/>
    <property type="project" value="UniProtKB-SubCell"/>
</dbReference>
<dbReference type="InterPro" id="IPR009662">
    <property type="entry name" value="Malonate_deCO2ase_dsu"/>
</dbReference>
<dbReference type="NCBIfam" id="TIGR03130">
    <property type="entry name" value="malonate_delta"/>
    <property type="match status" value="1"/>
</dbReference>
<evidence type="ECO:0000256" key="4">
    <source>
        <dbReference type="HAMAP-Rule" id="MF_00710"/>
    </source>
</evidence>
<evidence type="ECO:0000256" key="1">
    <source>
        <dbReference type="ARBA" id="ARBA00004496"/>
    </source>
</evidence>
<proteinExistence type="inferred from homology"/>
<keyword evidence="3 4" id="KW-0597">Phosphoprotein</keyword>
<gene>
    <name evidence="4 7" type="primary">mdcC</name>
    <name evidence="7" type="ORF">Q4490_02535</name>
</gene>
<dbReference type="InterPro" id="IPR023439">
    <property type="entry name" value="Mal_deCO2ase/Cit_lyase_ACP"/>
</dbReference>
<organism evidence="7 8">
    <name type="scientific">Neptunomonas phycophila</name>
    <dbReference type="NCBI Taxonomy" id="1572645"/>
    <lineage>
        <taxon>Bacteria</taxon>
        <taxon>Pseudomonadati</taxon>
        <taxon>Pseudomonadota</taxon>
        <taxon>Gammaproteobacteria</taxon>
        <taxon>Oceanospirillales</taxon>
        <taxon>Oceanospirillaceae</taxon>
        <taxon>Neptunomonas</taxon>
    </lineage>
</organism>
<dbReference type="AlphaFoldDB" id="A0AAW7XE35"/>
<dbReference type="HAMAP" id="MF_00710">
    <property type="entry name" value="Malonate_deCO2ase_dsu"/>
    <property type="match status" value="1"/>
</dbReference>
<evidence type="ECO:0000256" key="5">
    <source>
        <dbReference type="NCBIfam" id="TIGR03130"/>
    </source>
</evidence>
<dbReference type="Proteomes" id="UP001169862">
    <property type="component" value="Unassembled WGS sequence"/>
</dbReference>
<comment type="caution">
    <text evidence="7">The sequence shown here is derived from an EMBL/GenBank/DDBJ whole genome shotgun (WGS) entry which is preliminary data.</text>
</comment>
<dbReference type="RefSeq" id="WP_075178860.1">
    <property type="nucleotide sequence ID" value="NZ_CAXPFL010000015.1"/>
</dbReference>
<comment type="similarity">
    <text evidence="4">Belongs to the MdcC family.</text>
</comment>
<evidence type="ECO:0000256" key="2">
    <source>
        <dbReference type="ARBA" id="ARBA00022490"/>
    </source>
</evidence>
<comment type="subcellular location">
    <subcellularLocation>
        <location evidence="1 4">Cytoplasm</location>
    </subcellularLocation>
</comment>
<comment type="PTM">
    <text evidence="4 6">Covalently binds the prosthetic group of malonate decarboxylase.</text>
</comment>
<sequence>METLYFQRPASASQVQPSLVGYVGSGDLEVMIEPSHGECAEIHIQTSTAGSEVRWQQIIDQITPVIPLPAMRMDIHDFAATPGVIRLRIEQALEQAMSLGGSHHE</sequence>